<dbReference type="InterPro" id="IPR027417">
    <property type="entry name" value="P-loop_NTPase"/>
</dbReference>
<dbReference type="EMBL" id="JARBHB010000012">
    <property type="protein sequence ID" value="KAJ8871221.1"/>
    <property type="molecule type" value="Genomic_DNA"/>
</dbReference>
<feature type="domain" description="ABC transporter" evidence="3">
    <location>
        <begin position="5"/>
        <end position="100"/>
    </location>
</feature>
<sequence length="100" mass="10916">MSVSSSLIQAILGELPLSSGTLTVGGEISYASQEPWLFAGTVRQNILFGQPYEPKRYKEVVKVCALQRDFELFPKGDKTVVGERGVSLSGGQRSRINLAR</sequence>
<dbReference type="PANTHER" id="PTHR24223:SF448">
    <property type="entry name" value="FI20146P1-RELATED"/>
    <property type="match status" value="1"/>
</dbReference>
<dbReference type="Proteomes" id="UP001159363">
    <property type="component" value="Chromosome 11"/>
</dbReference>
<organism evidence="4 5">
    <name type="scientific">Dryococelus australis</name>
    <dbReference type="NCBI Taxonomy" id="614101"/>
    <lineage>
        <taxon>Eukaryota</taxon>
        <taxon>Metazoa</taxon>
        <taxon>Ecdysozoa</taxon>
        <taxon>Arthropoda</taxon>
        <taxon>Hexapoda</taxon>
        <taxon>Insecta</taxon>
        <taxon>Pterygota</taxon>
        <taxon>Neoptera</taxon>
        <taxon>Polyneoptera</taxon>
        <taxon>Phasmatodea</taxon>
        <taxon>Verophasmatodea</taxon>
        <taxon>Anareolatae</taxon>
        <taxon>Phasmatidae</taxon>
        <taxon>Eurycanthinae</taxon>
        <taxon>Dryococelus</taxon>
    </lineage>
</organism>
<reference evidence="4 5" key="1">
    <citation type="submission" date="2023-02" db="EMBL/GenBank/DDBJ databases">
        <title>LHISI_Scaffold_Assembly.</title>
        <authorList>
            <person name="Stuart O.P."/>
            <person name="Cleave R."/>
            <person name="Magrath M.J.L."/>
            <person name="Mikheyev A.S."/>
        </authorList>
    </citation>
    <scope>NUCLEOTIDE SEQUENCE [LARGE SCALE GENOMIC DNA]</scope>
    <source>
        <strain evidence="4">Daus_M_001</strain>
        <tissue evidence="4">Leg muscle</tissue>
    </source>
</reference>
<proteinExistence type="predicted"/>
<keyword evidence="2" id="KW-0067">ATP-binding</keyword>
<dbReference type="InterPro" id="IPR003439">
    <property type="entry name" value="ABC_transporter-like_ATP-bd"/>
</dbReference>
<protein>
    <recommendedName>
        <fullName evidence="3">ABC transporter domain-containing protein</fullName>
    </recommendedName>
</protein>
<gene>
    <name evidence="4" type="ORF">PR048_027527</name>
</gene>
<dbReference type="InterPro" id="IPR050173">
    <property type="entry name" value="ABC_transporter_C-like"/>
</dbReference>
<name>A0ABQ9GGT7_9NEOP</name>
<evidence type="ECO:0000259" key="3">
    <source>
        <dbReference type="Pfam" id="PF00005"/>
    </source>
</evidence>
<evidence type="ECO:0000313" key="5">
    <source>
        <dbReference type="Proteomes" id="UP001159363"/>
    </source>
</evidence>
<evidence type="ECO:0000256" key="2">
    <source>
        <dbReference type="ARBA" id="ARBA00022840"/>
    </source>
</evidence>
<evidence type="ECO:0000256" key="1">
    <source>
        <dbReference type="ARBA" id="ARBA00022741"/>
    </source>
</evidence>
<dbReference type="PANTHER" id="PTHR24223">
    <property type="entry name" value="ATP-BINDING CASSETTE SUB-FAMILY C"/>
    <property type="match status" value="1"/>
</dbReference>
<keyword evidence="5" id="KW-1185">Reference proteome</keyword>
<dbReference type="Gene3D" id="3.40.50.300">
    <property type="entry name" value="P-loop containing nucleotide triphosphate hydrolases"/>
    <property type="match status" value="1"/>
</dbReference>
<accession>A0ABQ9GGT7</accession>
<comment type="caution">
    <text evidence="4">The sequence shown here is derived from an EMBL/GenBank/DDBJ whole genome shotgun (WGS) entry which is preliminary data.</text>
</comment>
<evidence type="ECO:0000313" key="4">
    <source>
        <dbReference type="EMBL" id="KAJ8871221.1"/>
    </source>
</evidence>
<dbReference type="SUPFAM" id="SSF52540">
    <property type="entry name" value="P-loop containing nucleoside triphosphate hydrolases"/>
    <property type="match status" value="1"/>
</dbReference>
<keyword evidence="1" id="KW-0547">Nucleotide-binding</keyword>
<dbReference type="Pfam" id="PF00005">
    <property type="entry name" value="ABC_tran"/>
    <property type="match status" value="1"/>
</dbReference>